<keyword evidence="4" id="KW-1185">Reference proteome</keyword>
<dbReference type="EMBL" id="JBHTKY010000030">
    <property type="protein sequence ID" value="MFD1167117.1"/>
    <property type="molecule type" value="Genomic_DNA"/>
</dbReference>
<evidence type="ECO:0000313" key="4">
    <source>
        <dbReference type="Proteomes" id="UP001597205"/>
    </source>
</evidence>
<dbReference type="Proteomes" id="UP001597205">
    <property type="component" value="Unassembled WGS sequence"/>
</dbReference>
<dbReference type="InterPro" id="IPR036237">
    <property type="entry name" value="Xyl_isomerase-like_sf"/>
</dbReference>
<dbReference type="InterPro" id="IPR050312">
    <property type="entry name" value="IolE/XylAMocC-like"/>
</dbReference>
<dbReference type="InterPro" id="IPR013022">
    <property type="entry name" value="Xyl_isomerase-like_TIM-brl"/>
</dbReference>
<dbReference type="GO" id="GO:0016853">
    <property type="term" value="F:isomerase activity"/>
    <property type="evidence" value="ECO:0007669"/>
    <property type="project" value="UniProtKB-KW"/>
</dbReference>
<keyword evidence="3" id="KW-0413">Isomerase</keyword>
<dbReference type="Pfam" id="PF01261">
    <property type="entry name" value="AP_endonuc_2"/>
    <property type="match status" value="1"/>
</dbReference>
<dbReference type="Gene3D" id="3.20.20.150">
    <property type="entry name" value="Divalent-metal-dependent TIM barrel enzymes"/>
    <property type="match status" value="1"/>
</dbReference>
<reference evidence="4" key="1">
    <citation type="journal article" date="2019" name="Int. J. Syst. Evol. Microbiol.">
        <title>The Global Catalogue of Microorganisms (GCM) 10K type strain sequencing project: providing services to taxonomists for standard genome sequencing and annotation.</title>
        <authorList>
            <consortium name="The Broad Institute Genomics Platform"/>
            <consortium name="The Broad Institute Genome Sequencing Center for Infectious Disease"/>
            <person name="Wu L."/>
            <person name="Ma J."/>
        </authorList>
    </citation>
    <scope>NUCLEOTIDE SEQUENCE [LARGE SCALE GENOMIC DNA]</scope>
    <source>
        <strain evidence="4">CCUG 52468</strain>
    </source>
</reference>
<accession>A0ABW3RQA4</accession>
<evidence type="ECO:0000256" key="1">
    <source>
        <dbReference type="SAM" id="SignalP"/>
    </source>
</evidence>
<dbReference type="PANTHER" id="PTHR12110">
    <property type="entry name" value="HYDROXYPYRUVATE ISOMERASE"/>
    <property type="match status" value="1"/>
</dbReference>
<organism evidence="3 4">
    <name type="scientific">Sphingobacterium daejeonense</name>
    <dbReference type="NCBI Taxonomy" id="371142"/>
    <lineage>
        <taxon>Bacteria</taxon>
        <taxon>Pseudomonadati</taxon>
        <taxon>Bacteroidota</taxon>
        <taxon>Sphingobacteriia</taxon>
        <taxon>Sphingobacteriales</taxon>
        <taxon>Sphingobacteriaceae</taxon>
        <taxon>Sphingobacterium</taxon>
    </lineage>
</organism>
<evidence type="ECO:0000313" key="3">
    <source>
        <dbReference type="EMBL" id="MFD1167117.1"/>
    </source>
</evidence>
<comment type="caution">
    <text evidence="3">The sequence shown here is derived from an EMBL/GenBank/DDBJ whole genome shotgun (WGS) entry which is preliminary data.</text>
</comment>
<evidence type="ECO:0000259" key="2">
    <source>
        <dbReference type="Pfam" id="PF01261"/>
    </source>
</evidence>
<protein>
    <submittedName>
        <fullName evidence="3">Sugar phosphate isomerase/epimerase family protein</fullName>
    </submittedName>
</protein>
<proteinExistence type="predicted"/>
<name>A0ABW3RQA4_9SPHI</name>
<dbReference type="SUPFAM" id="SSF51658">
    <property type="entry name" value="Xylose isomerase-like"/>
    <property type="match status" value="1"/>
</dbReference>
<feature type="signal peptide" evidence="1">
    <location>
        <begin position="1"/>
        <end position="25"/>
    </location>
</feature>
<feature type="chain" id="PRO_5046518884" evidence="1">
    <location>
        <begin position="26"/>
        <end position="298"/>
    </location>
</feature>
<dbReference type="PROSITE" id="PS51257">
    <property type="entry name" value="PROKAR_LIPOPROTEIN"/>
    <property type="match status" value="1"/>
</dbReference>
<dbReference type="RefSeq" id="WP_380898234.1">
    <property type="nucleotide sequence ID" value="NZ_JBHTKY010000030.1"/>
</dbReference>
<gene>
    <name evidence="3" type="ORF">ACFQ2C_16055</name>
</gene>
<dbReference type="PANTHER" id="PTHR12110:SF41">
    <property type="entry name" value="INOSOSE DEHYDRATASE"/>
    <property type="match status" value="1"/>
</dbReference>
<sequence>MRIKFCYFLQIAALALLLACNPTSSINQSNIQNSDSTKNADLSKPANWHLAILAYTFREGTFFEAVDKAKELGIDEIGIFPGQQIGARLDGKMDFNMDQATQLKVNELLKEKQVKLADIGVISPTSNADWEKLFQFAKSMEIPLIVSEPEPKFMDQIEDLCEKYQIKLAIHNHAKPSMYWNPDSLMIQLADKSPLIGVCADVGHWLRSGLDPLESLKKVESRLMALHFKDVSMESADGLDVVWGSGNIPTLDLMQLLKENNFSGVLSIEYEGDLKENPAALKQIMGIYKNQLEQINLQ</sequence>
<keyword evidence="1" id="KW-0732">Signal</keyword>
<feature type="domain" description="Xylose isomerase-like TIM barrel" evidence="2">
    <location>
        <begin position="66"/>
        <end position="284"/>
    </location>
</feature>